<reference evidence="2 3" key="1">
    <citation type="submission" date="2014-02" db="EMBL/GenBank/DDBJ databases">
        <title>The genome sequence of Colletotrichum fioriniae PJ7.</title>
        <authorList>
            <person name="Baroncelli R."/>
            <person name="Thon M.R."/>
        </authorList>
    </citation>
    <scope>NUCLEOTIDE SEQUENCE [LARGE SCALE GENOMIC DNA]</scope>
    <source>
        <strain evidence="2 3">PJ7</strain>
    </source>
</reference>
<sequence>MTPGSSSEDTKHERNLTRILRFAPTNIYTWDPEWIVYLTDRKPPKCKAHGHQPTSRYRNISCRPRMYILPSMAISQPGLLSTGSPYVTDFIATSPFEISALVLSHLGNCDLKALRLTCNKLANHVRPHLRFKRVFISASPLDVRVFRAIAEDDTFHRDVREIIWNDARYETTPPPDTRLRHLYEGLCDSDDEDDRDGEDDRPEKPPHGKDYDAETLPQHLETAKQLEAQLPLDVIYAHYQELLAEQNKVLSTSADVAALNGLWRTIGLNYPLPRGWPVPPEDGDKAMYGDWESGEYKECRRGFRHVVRILAWQKSTKTKELIFDGNQIWSGLPCSLFYAPEPCVGYDNLVAVIKKPGFTTLKLSVIVGGQETNNYLAFRNGASEKSSRGGLATLLSQNWRGRRSRKRGITRRIGR</sequence>
<feature type="compositionally biased region" description="Basic and acidic residues" evidence="1">
    <location>
        <begin position="201"/>
        <end position="212"/>
    </location>
</feature>
<feature type="compositionally biased region" description="Acidic residues" evidence="1">
    <location>
        <begin position="187"/>
        <end position="200"/>
    </location>
</feature>
<dbReference type="KEGG" id="cfj:CFIO01_12629"/>
<organism evidence="2 3">
    <name type="scientific">Colletotrichum fioriniae PJ7</name>
    <dbReference type="NCBI Taxonomy" id="1445577"/>
    <lineage>
        <taxon>Eukaryota</taxon>
        <taxon>Fungi</taxon>
        <taxon>Dikarya</taxon>
        <taxon>Ascomycota</taxon>
        <taxon>Pezizomycotina</taxon>
        <taxon>Sordariomycetes</taxon>
        <taxon>Hypocreomycetidae</taxon>
        <taxon>Glomerellales</taxon>
        <taxon>Glomerellaceae</taxon>
        <taxon>Colletotrichum</taxon>
        <taxon>Colletotrichum acutatum species complex</taxon>
    </lineage>
</organism>
<dbReference type="EMBL" id="JARH01000729">
    <property type="protein sequence ID" value="EXF77337.1"/>
    <property type="molecule type" value="Genomic_DNA"/>
</dbReference>
<dbReference type="AlphaFoldDB" id="A0A010QBT7"/>
<dbReference type="Proteomes" id="UP000020467">
    <property type="component" value="Unassembled WGS sequence"/>
</dbReference>
<name>A0A010QBT7_9PEZI</name>
<proteinExistence type="predicted"/>
<dbReference type="HOGENOM" id="CLU_662230_0_0_1"/>
<evidence type="ECO:0008006" key="4">
    <source>
        <dbReference type="Google" id="ProtNLM"/>
    </source>
</evidence>
<gene>
    <name evidence="2" type="ORF">CFIO01_12629</name>
</gene>
<evidence type="ECO:0000256" key="1">
    <source>
        <dbReference type="SAM" id="MobiDB-lite"/>
    </source>
</evidence>
<evidence type="ECO:0000313" key="2">
    <source>
        <dbReference type="EMBL" id="EXF77337.1"/>
    </source>
</evidence>
<comment type="caution">
    <text evidence="2">The sequence shown here is derived from an EMBL/GenBank/DDBJ whole genome shotgun (WGS) entry which is preliminary data.</text>
</comment>
<accession>A0A010QBT7</accession>
<keyword evidence="3" id="KW-1185">Reference proteome</keyword>
<evidence type="ECO:0000313" key="3">
    <source>
        <dbReference type="Proteomes" id="UP000020467"/>
    </source>
</evidence>
<feature type="region of interest" description="Disordered" evidence="1">
    <location>
        <begin position="187"/>
        <end position="213"/>
    </location>
</feature>
<dbReference type="eggNOG" id="ENOG502SJQV">
    <property type="taxonomic scope" value="Eukaryota"/>
</dbReference>
<dbReference type="STRING" id="1445577.A0A010QBT7"/>
<dbReference type="OrthoDB" id="5422579at2759"/>
<protein>
    <recommendedName>
        <fullName evidence="4">F-box domain-containing protein</fullName>
    </recommendedName>
</protein>